<dbReference type="Proteomes" id="UP000521943">
    <property type="component" value="Unassembled WGS sequence"/>
</dbReference>
<feature type="non-terminal residue" evidence="2">
    <location>
        <position position="1"/>
    </location>
</feature>
<dbReference type="EMBL" id="JACGCI010000217">
    <property type="protein sequence ID" value="KAF6741802.1"/>
    <property type="molecule type" value="Genomic_DNA"/>
</dbReference>
<proteinExistence type="predicted"/>
<keyword evidence="1" id="KW-0812">Transmembrane</keyword>
<evidence type="ECO:0000313" key="3">
    <source>
        <dbReference type="Proteomes" id="UP000521943"/>
    </source>
</evidence>
<keyword evidence="1" id="KW-1133">Transmembrane helix</keyword>
<gene>
    <name evidence="2" type="ORF">DFP72DRAFT_754831</name>
</gene>
<sequence>SVTSNRDPILSLAPIIGVLLGSSSVYLAAGVLGVQCLNTVWNVIAFEDAEARFVEASGTSKL</sequence>
<name>A0A8H6H943_9AGAR</name>
<feature type="transmembrane region" description="Helical" evidence="1">
    <location>
        <begin position="12"/>
        <end position="34"/>
    </location>
</feature>
<keyword evidence="1" id="KW-0472">Membrane</keyword>
<reference evidence="2 3" key="1">
    <citation type="submission" date="2020-07" db="EMBL/GenBank/DDBJ databases">
        <title>Comparative genomics of pyrophilous fungi reveals a link between fire events and developmental genes.</title>
        <authorList>
            <consortium name="DOE Joint Genome Institute"/>
            <person name="Steindorff A.S."/>
            <person name="Carver A."/>
            <person name="Calhoun S."/>
            <person name="Stillman K."/>
            <person name="Liu H."/>
            <person name="Lipzen A."/>
            <person name="Pangilinan J."/>
            <person name="Labutti K."/>
            <person name="Bruns T.D."/>
            <person name="Grigoriev I.V."/>
        </authorList>
    </citation>
    <scope>NUCLEOTIDE SEQUENCE [LARGE SCALE GENOMIC DNA]</scope>
    <source>
        <strain evidence="2 3">CBS 144469</strain>
    </source>
</reference>
<comment type="caution">
    <text evidence="2">The sequence shown here is derived from an EMBL/GenBank/DDBJ whole genome shotgun (WGS) entry which is preliminary data.</text>
</comment>
<keyword evidence="3" id="KW-1185">Reference proteome</keyword>
<accession>A0A8H6H943</accession>
<organism evidence="2 3">
    <name type="scientific">Ephemerocybe angulata</name>
    <dbReference type="NCBI Taxonomy" id="980116"/>
    <lineage>
        <taxon>Eukaryota</taxon>
        <taxon>Fungi</taxon>
        <taxon>Dikarya</taxon>
        <taxon>Basidiomycota</taxon>
        <taxon>Agaricomycotina</taxon>
        <taxon>Agaricomycetes</taxon>
        <taxon>Agaricomycetidae</taxon>
        <taxon>Agaricales</taxon>
        <taxon>Agaricineae</taxon>
        <taxon>Psathyrellaceae</taxon>
        <taxon>Ephemerocybe</taxon>
    </lineage>
</organism>
<dbReference type="OrthoDB" id="239262at2759"/>
<evidence type="ECO:0000313" key="2">
    <source>
        <dbReference type="EMBL" id="KAF6741802.1"/>
    </source>
</evidence>
<dbReference type="AlphaFoldDB" id="A0A8H6H943"/>
<feature type="non-terminal residue" evidence="2">
    <location>
        <position position="62"/>
    </location>
</feature>
<evidence type="ECO:0000256" key="1">
    <source>
        <dbReference type="SAM" id="Phobius"/>
    </source>
</evidence>
<protein>
    <submittedName>
        <fullName evidence="2">Uncharacterized protein</fullName>
    </submittedName>
</protein>